<dbReference type="PANTHER" id="PTHR11575:SF46">
    <property type="entry name" value="PROTEIN USHA"/>
    <property type="match status" value="1"/>
</dbReference>
<dbReference type="Gene3D" id="3.90.780.10">
    <property type="entry name" value="5'-Nucleotidase, C-terminal domain"/>
    <property type="match status" value="1"/>
</dbReference>
<dbReference type="PROSITE" id="PS00786">
    <property type="entry name" value="5_NUCLEOTIDASE_2"/>
    <property type="match status" value="1"/>
</dbReference>
<protein>
    <submittedName>
        <fullName evidence="8">Bifunctional UDP-sugar hydrolase/5'-nucleotidase UshA</fullName>
        <ecNumber evidence="8">3.1.3.5</ecNumber>
        <ecNumber evidence="8">3.6.1.45</ecNumber>
    </submittedName>
</protein>
<dbReference type="Pfam" id="PF02872">
    <property type="entry name" value="5_nucleotid_C"/>
    <property type="match status" value="1"/>
</dbReference>
<dbReference type="InterPro" id="IPR008334">
    <property type="entry name" value="5'-Nucleotdase_C"/>
</dbReference>
<dbReference type="InterPro" id="IPR006146">
    <property type="entry name" value="5'-Nucleotdase_CS"/>
</dbReference>
<dbReference type="EC" id="3.6.1.45" evidence="8"/>
<evidence type="ECO:0000256" key="4">
    <source>
        <dbReference type="ARBA" id="ARBA00022741"/>
    </source>
</evidence>
<evidence type="ECO:0000259" key="7">
    <source>
        <dbReference type="Pfam" id="PF02872"/>
    </source>
</evidence>
<dbReference type="GO" id="GO:0008768">
    <property type="term" value="F:UDP-sugar diphosphatase activity"/>
    <property type="evidence" value="ECO:0007669"/>
    <property type="project" value="UniProtKB-EC"/>
</dbReference>
<reference evidence="9" key="1">
    <citation type="journal article" date="2019" name="Int. J. Syst. Evol. Microbiol.">
        <title>The Global Catalogue of Microorganisms (GCM) 10K type strain sequencing project: providing services to taxonomists for standard genome sequencing and annotation.</title>
        <authorList>
            <consortium name="The Broad Institute Genomics Platform"/>
            <consortium name="The Broad Institute Genome Sequencing Center for Infectious Disease"/>
            <person name="Wu L."/>
            <person name="Ma J."/>
        </authorList>
    </citation>
    <scope>NUCLEOTIDE SEQUENCE [LARGE SCALE GENOMIC DNA]</scope>
    <source>
        <strain evidence="9">CGMCC 1.13666</strain>
    </source>
</reference>
<dbReference type="InterPro" id="IPR036907">
    <property type="entry name" value="5'-Nucleotdase_C_sf"/>
</dbReference>
<feature type="domain" description="5'-Nucleotidase C-terminal" evidence="7">
    <location>
        <begin position="358"/>
        <end position="506"/>
    </location>
</feature>
<keyword evidence="9" id="KW-1185">Reference proteome</keyword>
<feature type="domain" description="Calcineurin-like phosphoesterase" evidence="6">
    <location>
        <begin position="37"/>
        <end position="252"/>
    </location>
</feature>
<dbReference type="Proteomes" id="UP001596411">
    <property type="component" value="Unassembled WGS sequence"/>
</dbReference>
<proteinExistence type="inferred from homology"/>
<keyword evidence="5 8" id="KW-0378">Hydrolase</keyword>
<dbReference type="EMBL" id="JBHSZP010000036">
    <property type="protein sequence ID" value="MFC7091356.1"/>
    <property type="molecule type" value="Genomic_DNA"/>
</dbReference>
<dbReference type="EC" id="3.1.3.5" evidence="8"/>
<comment type="similarity">
    <text evidence="1 5">Belongs to the 5'-nucleotidase family.</text>
</comment>
<gene>
    <name evidence="8" type="primary">ushA</name>
    <name evidence="8" type="ORF">ACFQH5_17565</name>
</gene>
<dbReference type="PROSITE" id="PS51257">
    <property type="entry name" value="PROKAR_LIPOPROTEIN"/>
    <property type="match status" value="1"/>
</dbReference>
<evidence type="ECO:0000259" key="6">
    <source>
        <dbReference type="Pfam" id="PF00149"/>
    </source>
</evidence>
<evidence type="ECO:0000256" key="3">
    <source>
        <dbReference type="ARBA" id="ARBA00022729"/>
    </source>
</evidence>
<dbReference type="InterPro" id="IPR004843">
    <property type="entry name" value="Calcineurin-like_PHP"/>
</dbReference>
<dbReference type="PANTHER" id="PTHR11575">
    <property type="entry name" value="5'-NUCLEOTIDASE-RELATED"/>
    <property type="match status" value="1"/>
</dbReference>
<evidence type="ECO:0000313" key="9">
    <source>
        <dbReference type="Proteomes" id="UP001596411"/>
    </source>
</evidence>
<dbReference type="InterPro" id="IPR029052">
    <property type="entry name" value="Metallo-depent_PP-like"/>
</dbReference>
<evidence type="ECO:0000256" key="1">
    <source>
        <dbReference type="ARBA" id="ARBA00006654"/>
    </source>
</evidence>
<dbReference type="Gene3D" id="3.60.21.10">
    <property type="match status" value="1"/>
</dbReference>
<dbReference type="SUPFAM" id="SSF56300">
    <property type="entry name" value="Metallo-dependent phosphatases"/>
    <property type="match status" value="1"/>
</dbReference>
<dbReference type="SUPFAM" id="SSF55816">
    <property type="entry name" value="5'-nucleotidase (syn. UDP-sugar hydrolase), C-terminal domain"/>
    <property type="match status" value="1"/>
</dbReference>
<sequence length="540" mass="59006">MSPRKPRFAFVSALLAVALLGCSATGEPGADAEYRLTLLHTNDHHGRFWHNAEGEYGMAARKTLVERIRAEVEADGGQLLLLSGGDINTGVPESDMQQAEPDFRGMNLLGYDAMAIGNHEFDNPLEVLRQQQDWADFPLLSANIYQASSGQRLFSPYELFDLDGLGVAVLGLTTDDTARVANPAYLADIEFRSPIDEAAALLPELRQRADIVIAATHMGHYADSRHGINAPGDVSLARRVDGIDVIVGGHSQEPVCMADANRVDGAFAPGDACVPDRQNGTWILQAHEWGKYVGRADFVYRRGELSLESYRLLPVNLTREGDAGEGHRVDERIPEDAAMLALLTPFQEQGRELLDRRIGHLNGRLEGDRDRVRFEQTNLGRLIATAQAEATGADLAIVNSGGIRDSLAAGPVTYRDVLQVHPFGNSVAYVDLSGRELRDYLTTLAYLPPDSGAYVQFGQVSFERRDGALHDLRVHGRDSRRVEDDGVYRLALNGYAAAGGDGYPRLDAHPGYVDTGLTDAGVLVRFIEARGEIDVANWRP</sequence>
<dbReference type="InterPro" id="IPR006179">
    <property type="entry name" value="5_nucleotidase/apyrase"/>
</dbReference>
<dbReference type="NCBIfam" id="NF007109">
    <property type="entry name" value="PRK09558.1"/>
    <property type="match status" value="1"/>
</dbReference>
<keyword evidence="4 5" id="KW-0547">Nucleotide-binding</keyword>
<dbReference type="PRINTS" id="PR01607">
    <property type="entry name" value="APYRASEFAMLY"/>
</dbReference>
<dbReference type="RefSeq" id="WP_346063865.1">
    <property type="nucleotide sequence ID" value="NZ_BAAADR010000022.1"/>
</dbReference>
<evidence type="ECO:0000256" key="5">
    <source>
        <dbReference type="RuleBase" id="RU362119"/>
    </source>
</evidence>
<evidence type="ECO:0000256" key="2">
    <source>
        <dbReference type="ARBA" id="ARBA00022723"/>
    </source>
</evidence>
<comment type="caution">
    <text evidence="8">The sequence shown here is derived from an EMBL/GenBank/DDBJ whole genome shotgun (WGS) entry which is preliminary data.</text>
</comment>
<name>A0ABW2EZH3_9GAMM</name>
<feature type="signal peptide" evidence="5">
    <location>
        <begin position="1"/>
        <end position="26"/>
    </location>
</feature>
<evidence type="ECO:0000313" key="8">
    <source>
        <dbReference type="EMBL" id="MFC7091356.1"/>
    </source>
</evidence>
<dbReference type="PROSITE" id="PS00785">
    <property type="entry name" value="5_NUCLEOTIDASE_1"/>
    <property type="match status" value="1"/>
</dbReference>
<accession>A0ABW2EZH3</accession>
<organism evidence="8 9">
    <name type="scientific">Halomonas salifodinae</name>
    <dbReference type="NCBI Taxonomy" id="438745"/>
    <lineage>
        <taxon>Bacteria</taxon>
        <taxon>Pseudomonadati</taxon>
        <taxon>Pseudomonadota</taxon>
        <taxon>Gammaproteobacteria</taxon>
        <taxon>Oceanospirillales</taxon>
        <taxon>Halomonadaceae</taxon>
        <taxon>Halomonas</taxon>
    </lineage>
</organism>
<keyword evidence="2" id="KW-0479">Metal-binding</keyword>
<dbReference type="Pfam" id="PF00149">
    <property type="entry name" value="Metallophos"/>
    <property type="match status" value="1"/>
</dbReference>
<keyword evidence="3 5" id="KW-0732">Signal</keyword>
<feature type="chain" id="PRO_5044961136" evidence="5">
    <location>
        <begin position="27"/>
        <end position="540"/>
    </location>
</feature>
<dbReference type="GO" id="GO:0008253">
    <property type="term" value="F:5'-nucleotidase activity"/>
    <property type="evidence" value="ECO:0007669"/>
    <property type="project" value="UniProtKB-EC"/>
</dbReference>